<reference evidence="4 5" key="1">
    <citation type="submission" date="2021-07" db="EMBL/GenBank/DDBJ databases">
        <title>Paraburkholderia edwinii protects Aspergillus sp. from phenazines by acting as a toxin sponge.</title>
        <authorList>
            <person name="Dahlstrom K.M."/>
            <person name="Newman D.K."/>
        </authorList>
    </citation>
    <scope>NUCLEOTIDE SEQUENCE [LARGE SCALE GENOMIC DNA]</scope>
    <source>
        <strain evidence="4 5">Pe01</strain>
    </source>
</reference>
<evidence type="ECO:0000313" key="4">
    <source>
        <dbReference type="EMBL" id="QYD72410.1"/>
    </source>
</evidence>
<protein>
    <submittedName>
        <fullName evidence="4">DUF1254 domain-containing protein</fullName>
    </submittedName>
</protein>
<dbReference type="EMBL" id="CP080096">
    <property type="protein sequence ID" value="QYD72410.1"/>
    <property type="molecule type" value="Genomic_DNA"/>
</dbReference>
<name>A0ABX8UYU7_9BURK</name>
<proteinExistence type="predicted"/>
<accession>A0ABX8UYU7</accession>
<dbReference type="SUPFAM" id="SSF160935">
    <property type="entry name" value="VPA0735-like"/>
    <property type="match status" value="1"/>
</dbReference>
<dbReference type="InterPro" id="IPR037050">
    <property type="entry name" value="DUF1254_sf"/>
</dbReference>
<evidence type="ECO:0000259" key="3">
    <source>
        <dbReference type="Pfam" id="PF06863"/>
    </source>
</evidence>
<evidence type="ECO:0000259" key="2">
    <source>
        <dbReference type="Pfam" id="PF06742"/>
    </source>
</evidence>
<dbReference type="InterPro" id="IPR010621">
    <property type="entry name" value="DUF1214"/>
</dbReference>
<feature type="domain" description="DUF1254" evidence="3">
    <location>
        <begin position="97"/>
        <end position="231"/>
    </location>
</feature>
<sequence>MTKNRQESDSLNSSPNLPLNLHLPKPLPFYSRYAVCVSLTAAALLAGCSSSPISKPKATGWIQDEVADSYVFAYPLVLMGVARDAAVGTGPGQAPLNTLRHAQALPPVGAANRPTPSVDTIDSSAWLDVSGQPVVVSLPDSRNRYVDARALDMWTNVLWSTTAAQTGARVTGIKAQTVAFVPQAWNGDLPKGVKRIDVPTRYVWLKIRVQSNGGRDLAAIRKLQRAMRVAPLDIYTGAAEPPDTPRSYPAGDMPATGTPDAQVAALDPKGFFDRLARWLPDNPPSPPDAHALSILADFGVKPDEPVQFPSGANSALAAGLADGRARVQTAPSNVLTANGWSWFGDGIGNYGPDYGLRAYAAYAQPGIGTKDDEVRATATVDSDGHLLNGANRYVIHFAPGQLPPTRGFWSITAYTKDGSLDDSDTAHVAVGDRNGLRRNRDGSIDVTVSSARRKSANWLPTPRGGFELVMRLYAPKPQASDGTWQPPPIVRQ</sequence>
<dbReference type="Gene3D" id="2.60.120.600">
    <property type="entry name" value="Domain of unknown function DUF1214, C-terminal domain"/>
    <property type="match status" value="1"/>
</dbReference>
<dbReference type="InterPro" id="IPR010679">
    <property type="entry name" value="DUF1254"/>
</dbReference>
<dbReference type="InterPro" id="IPR037049">
    <property type="entry name" value="DUF1214_C_sf"/>
</dbReference>
<dbReference type="Gene3D" id="2.60.40.1610">
    <property type="entry name" value="Domain of unknown function DUF1254"/>
    <property type="match status" value="1"/>
</dbReference>
<dbReference type="PANTHER" id="PTHR36509">
    <property type="entry name" value="BLL3101 PROTEIN"/>
    <property type="match status" value="1"/>
</dbReference>
<organism evidence="4 5">
    <name type="scientific">Paraburkholderia edwinii</name>
    <dbReference type="NCBI Taxonomy" id="2861782"/>
    <lineage>
        <taxon>Bacteria</taxon>
        <taxon>Pseudomonadati</taxon>
        <taxon>Pseudomonadota</taxon>
        <taxon>Betaproteobacteria</taxon>
        <taxon>Burkholderiales</taxon>
        <taxon>Burkholderiaceae</taxon>
        <taxon>Paraburkholderia</taxon>
    </lineage>
</organism>
<dbReference type="PANTHER" id="PTHR36509:SF2">
    <property type="entry name" value="BLL3101 PROTEIN"/>
    <property type="match status" value="1"/>
</dbReference>
<gene>
    <name evidence="4" type="ORF">KZJ38_22025</name>
</gene>
<feature type="domain" description="DUF1214" evidence="2">
    <location>
        <begin position="374"/>
        <end position="476"/>
    </location>
</feature>
<dbReference type="Proteomes" id="UP000826462">
    <property type="component" value="Chromosome 2"/>
</dbReference>
<dbReference type="Pfam" id="PF06863">
    <property type="entry name" value="DUF1254"/>
    <property type="match status" value="1"/>
</dbReference>
<feature type="region of interest" description="Disordered" evidence="1">
    <location>
        <begin position="236"/>
        <end position="258"/>
    </location>
</feature>
<evidence type="ECO:0000256" key="1">
    <source>
        <dbReference type="SAM" id="MobiDB-lite"/>
    </source>
</evidence>
<evidence type="ECO:0000313" key="5">
    <source>
        <dbReference type="Proteomes" id="UP000826462"/>
    </source>
</evidence>
<dbReference type="Pfam" id="PF06742">
    <property type="entry name" value="DUF1214"/>
    <property type="match status" value="1"/>
</dbReference>
<keyword evidence="5" id="KW-1185">Reference proteome</keyword>